<evidence type="ECO:0000259" key="4">
    <source>
        <dbReference type="PROSITE" id="PS51127"/>
    </source>
</evidence>
<gene>
    <name evidence="5" type="ORF">MU9_60</name>
</gene>
<dbReference type="GO" id="GO:0009279">
    <property type="term" value="C:cell outer membrane"/>
    <property type="evidence" value="ECO:0007669"/>
    <property type="project" value="TreeGrafter"/>
</dbReference>
<dbReference type="SMART" id="SM00634">
    <property type="entry name" value="BID_1"/>
    <property type="match status" value="23"/>
</dbReference>
<protein>
    <recommendedName>
        <fullName evidence="4">Big-1 domain-containing protein</fullName>
    </recommendedName>
</protein>
<keyword evidence="6" id="KW-1185">Reference proteome</keyword>
<dbReference type="Pfam" id="PF11924">
    <property type="entry name" value="IAT_beta"/>
    <property type="match status" value="1"/>
</dbReference>
<dbReference type="HOGENOM" id="CLU_000289_0_0_6"/>
<evidence type="ECO:0000313" key="6">
    <source>
        <dbReference type="Proteomes" id="UP000011834"/>
    </source>
</evidence>
<feature type="domain" description="Big-1" evidence="4">
    <location>
        <begin position="1944"/>
        <end position="2043"/>
    </location>
</feature>
<comment type="similarity">
    <text evidence="1">Belongs to the intimin/invasin family.</text>
</comment>
<feature type="domain" description="Big-1" evidence="4">
    <location>
        <begin position="1617"/>
        <end position="1716"/>
    </location>
</feature>
<feature type="domain" description="Big-1" evidence="4">
    <location>
        <begin position="2162"/>
        <end position="2261"/>
    </location>
</feature>
<dbReference type="InterPro" id="IPR051715">
    <property type="entry name" value="Intimin-Invasin_domain"/>
</dbReference>
<feature type="domain" description="Big-1" evidence="4">
    <location>
        <begin position="1835"/>
        <end position="1934"/>
    </location>
</feature>
<reference evidence="5 6" key="1">
    <citation type="journal article" date="2012" name="BMC Genomics">
        <title>Whole-genome sequencing and identification of Morganella morganii KT pathogenicity-related genes.</title>
        <authorList>
            <person name="Chen Y.T."/>
            <person name="Peng H.L."/>
            <person name="Shia W.C."/>
            <person name="Hsu F.R."/>
            <person name="Ken C.F."/>
            <person name="Tsao Y.M."/>
            <person name="Chen C.H."/>
            <person name="Liu C.E."/>
            <person name="Hsieh M.F."/>
            <person name="Chen H.C."/>
            <person name="Tang C.Y."/>
            <person name="Ku T.H."/>
        </authorList>
    </citation>
    <scope>NUCLEOTIDE SEQUENCE [LARGE SCALE GENOMIC DNA]</scope>
    <source>
        <strain evidence="5 6">KT</strain>
    </source>
</reference>
<evidence type="ECO:0000256" key="1">
    <source>
        <dbReference type="ARBA" id="ARBA00010116"/>
    </source>
</evidence>
<dbReference type="PROSITE" id="PS51127">
    <property type="entry name" value="BIG1"/>
    <property type="match status" value="22"/>
</dbReference>
<feature type="domain" description="Big-1" evidence="4">
    <location>
        <begin position="2380"/>
        <end position="2479"/>
    </location>
</feature>
<keyword evidence="3" id="KW-0732">Signal</keyword>
<accession>M1SGG4</accession>
<dbReference type="Gene3D" id="2.60.40.10">
    <property type="entry name" value="Immunoglobulins"/>
    <property type="match status" value="23"/>
</dbReference>
<feature type="domain" description="Big-1" evidence="4">
    <location>
        <begin position="866"/>
        <end position="957"/>
    </location>
</feature>
<feature type="region of interest" description="Disordered" evidence="2">
    <location>
        <begin position="55"/>
        <end position="103"/>
    </location>
</feature>
<feature type="domain" description="Big-1" evidence="4">
    <location>
        <begin position="766"/>
        <end position="858"/>
    </location>
</feature>
<feature type="domain" description="Big-1" evidence="4">
    <location>
        <begin position="2598"/>
        <end position="2697"/>
    </location>
</feature>
<dbReference type="InterPro" id="IPR024519">
    <property type="entry name" value="IAT_beta"/>
</dbReference>
<feature type="domain" description="Big-1" evidence="4">
    <location>
        <begin position="1290"/>
        <end position="1389"/>
    </location>
</feature>
<dbReference type="eggNOG" id="COG4676">
    <property type="taxonomic scope" value="Bacteria"/>
</dbReference>
<feature type="domain" description="Big-1" evidence="4">
    <location>
        <begin position="2053"/>
        <end position="2152"/>
    </location>
</feature>
<dbReference type="InterPro" id="IPR038177">
    <property type="entry name" value="IAT_beta_sf"/>
</dbReference>
<dbReference type="PANTHER" id="PTHR39576:SF2">
    <property type="entry name" value="ATTACHING AND EFFACING PROTEIN HOMOLOG-RELATED"/>
    <property type="match status" value="1"/>
</dbReference>
<feature type="domain" description="Big-1" evidence="4">
    <location>
        <begin position="1072"/>
        <end position="1171"/>
    </location>
</feature>
<sequence length="3259" mass="343187">MPVTSYYSKTKRVTAYLLLFLQLFFPVSTATLSVAYAAEHDNELIMSETFDGLNALMDTSPSPAPPPKPQGGKTASGSTLSGEGFTVEMPSGSEYGVMPAGSDSGFISGQNGMPFPMSVSTLPDPANPAPRDNTVRTDDIFSALPTLGLPDISPEDEAAQNEARLAGNASQAGQILSSEDAVDASLGYVRGIGENLLNQQVNDWLNQVGHARIQFGSNKTGDADVLVPLVDNPNSLFFSQIGLRANEERTTTNLGLGYRQYEDGWMWGVNSFYDYDITGSNSRVGVGGELWANYLKFAANGYFRVTDWHQSKLHEMRDYDERPANGFDIRAEGYLPDYPQLGAFAKYEQYFGDGVSLASTTSSGELKSNPSVSTIGLSYTPFPLITFKGQTSRGDSNDSQIGMELSYRFGVPLSQQLDTDNVDLMRNLAGNRYDFVDRNYNIVMQYRKQELLRIALPPTLNGEAAQTLPVTVSVLKAKYGLKSLRWSAPELLANGGEIKQTGLTTADITLPEYIFMDRNGGPQGYRVTAVGEDNEGNPSNTAEMWVNVIPSVETITKLTVTPNQSLIANNSDQFTAVALLQNDKGEVLPNKAVTFSVSGLKNPEGVTIYDADGNSGQTLTVISGPDGTATVKIISKSAGKGLLKAKMRNGNSRTEAITYIADINTAKIKTLELTNNKAVADGQAKNIAVATVTDQFDNLVENFPLTSRADNGATVADPNQQTDSNGQVTIRFSSETAGDSKLVVEGTGTSKSVTAQFIADISTAKIQSVVVTQDNSAADGKAKNSVLVTVTDNRNNPIAGAPVTIKVPGTAGYLTQPAGGLTDSNGQLRVNITNTKAGQDNYTFSINDSRETAVLTFVPDLSTATITSLISDKKAIIADGTEQAMLTVTVKDAFNNVIPGNTVNLTTTLGQLSDQNVVTGSNGEATFTLTGTRVGDATVRAINATDAAGKTTVVRITPDNSSMAVRSVLLNGDQTTKVANGTDNFTYTVLVQDNNGNPIQGVPVTASADNPAAVVLVTGTTNAEGKITITLAGTNKAMDNVLVSAALDGGVSVDADKSVNFIYNIDTAKVSKVTLNGDVTQKVADGLSSFTYTAQLVDGNGNPIRQADLDVKWTQNKGSDVVLSAETSKTNADGVATITLISTTKVADNIRVSAQYAGTPVIQADKAVSFIYNVASARVSKVELNGSVTEKVADGLSSFTYTAQLVDENNNPIRQADLDVKWTQDKGSDVVLSAATSKTDADGKAVITLTSTKKAAENIRVSAQYAETAVVPANKTVSFIFNINMAKVGTVELNGAVTEKVADGTSSFTYTAQLVDSNGNPVRKANLDVKWTQDKGAAVKLSSVVSKTDADGKATITLISTTTAVDDVRVSAQYQETAVVPADKTVSFIYNIASAKVGSVTLEGDVVQKVADGVSFFTYTAQLVDGNGNPVRQADLVVNWSQDKGTDVTLSATTSKTDATGKATITLTSTKKAVDDVRVSAQYASTAKVDANKLISFIFELTSAKVGTVTLNGDVTEKVADGVNAFTYTAQLVDGNGNPIRQAGLDIKWTQDKGNDVTLSAVSSKTNTDGQATVTLTSTTKAVDDVRVSGQYESTAKAAADKTVSFIYNVNLAKVSTVTLDDAVIEKVADGVNTFTYTAQLVDGNGNPVRQAGLDVKWTQDKGNDVVLSSATSQTNADGKATITLKSTTKAVDNVTVKAQYKETAEVAADKTVSFIYELSSAKVGTVKLDGTVTQKIADGTSFFTYTAQVVDGNGNPVRKADLVVNWTQNKGNDVALSATTSKTRADGTATITLKSTTTAVDNVTVSGQYESTAAVAADRNVSFTYELTSAKVGTVTLDGDVVQKVADGVNAFTYTAQLVDGNGNPIRQADLVVNWTQDKGNAVVLSATSSKTDATGKATVTLTSTTTAVDNVTVSAQYEDTAKVAANKAVSFIFELTSAKVGTVTLEGDVVQKVADGVNAFTYTAQLVDGNGNPVRQADLVVNWTQDKGNDVALSATTSKTDATGKATITLTSTKKAVDDVLVSAQYAGTAKVDANKLVSFIYELSSAKVGTVKLDGDVVQKVADGVNNFTYTAQLVDTNGNPIRQADLVVKWTQDKGNDVVLSAETSKTNADGKATITLTSTTKAVDTITVSAQYESTAKVAADKTVSFIYNLTSAHVSTVTLKDDVTEKIADGVNTFTYTAQLVDGNGNPVRQANLDVKWTQDKGSDVTLSAATTKTDVNGQATVTLKSTTKAVDTITVKAQYKETTEVAANKTVSFIYNMASAKVGTVKLTGDVVQKIADGANNYTFTAQLVDNNGNPIRQADLVVKWTQDKGNDVALSATTSKTDADGKAVITLTSTKKAVDTITVSAQYESTPVVAADKTVSFIYDLASAHVSTVALGGTVTEKVADGVSYFTYTAQLVDVNNNPIRKADLDVKWTQDKGTDVTLSDVTSKTDATGKATITLTSTTKAVDTITVSAQYESTAKVAANKTVSFIYNLTSAHVSTVTLKDGVIEKIADGVNTFTYTAQLVDGNGNPVRQANLDVKWTQDKGSDVTLSAATTKTDADGQATVTLKSTKKAVDTITVKAQYLDTTEVAADKTVSFIYDLASAKIGTVKLTGDVVQKVADGANNFTYTAQVVDANNNPVRKADLVVKWTQDKGNDVALSAATSKTDADGRATITLVSTTTAVDTITVSAQYESTPVVAADKTVSFIHDLTSAHVSTVTLDGDLVEKVANGTNNFTYTAQLTDSNGNPIRQANLDVKWTQDKGTDVVLSATTSKTDAEGRAVITLKSTTKAVKDITVKAQYASTAEVAANKTVSFTADAAAAKVISVKLDDAVTSKIANGTNTFTYTVTVADTNGNPVAGSAVTVLTVADNVTLGTTENTDAAGQTKITLKSTKTASYDIMVNAKGITGDAVDADKLVNFTADSATAIITNVKLNGVQTRKIANGTDSFEFIAEVNDANGNPVRDITVNWSGTAGAAATFSATSQQTDAEGKATVKLTSTTTPVYDIVVSAAQGSQAAVNADKKVSFEELFSTSVLVIDAVAAGDKPVNGAHVKIFSEDGSELLYETTTNTTGKFKVDLVGGKYAVKITANNYDDYDDFMVVKSGADTNFKFALSPALGTQFGRIILQWSEAPGDLDSHLMVPRVGGGARYHVYYSTKSPAGSDASLDKDDRSAPGIETITMTSPHQGTYTYFVKNFSGPDSKLSTAKVQIFLNKDLTLKPGTSRMMSFDAPDASVPTKAQWIVFDIVVDANNEVEVVPKGTVSSTEPT</sequence>
<feature type="signal peptide" evidence="3">
    <location>
        <begin position="1"/>
        <end position="30"/>
    </location>
</feature>
<dbReference type="SUPFAM" id="SSF49464">
    <property type="entry name" value="Carboxypeptidase regulatory domain-like"/>
    <property type="match status" value="1"/>
</dbReference>
<dbReference type="EMBL" id="CP004345">
    <property type="protein sequence ID" value="AGG29106.1"/>
    <property type="molecule type" value="Genomic_DNA"/>
</dbReference>
<dbReference type="InterPro" id="IPR013783">
    <property type="entry name" value="Ig-like_fold"/>
</dbReference>
<feature type="domain" description="Big-1" evidence="4">
    <location>
        <begin position="2271"/>
        <end position="2370"/>
    </location>
</feature>
<name>M1SGG4_MORMO</name>
<feature type="domain" description="Big-1" evidence="4">
    <location>
        <begin position="2707"/>
        <end position="2806"/>
    </location>
</feature>
<feature type="domain" description="Big-1" evidence="4">
    <location>
        <begin position="967"/>
        <end position="1062"/>
    </location>
</feature>
<feature type="domain" description="Big-1" evidence="4">
    <location>
        <begin position="555"/>
        <end position="660"/>
    </location>
</feature>
<feature type="domain" description="Big-1" evidence="4">
    <location>
        <begin position="1726"/>
        <end position="1825"/>
    </location>
</feature>
<dbReference type="SUPFAM" id="SSF49373">
    <property type="entry name" value="Invasin/intimin cell-adhesion fragments"/>
    <property type="match status" value="23"/>
</dbReference>
<dbReference type="InterPro" id="IPR008964">
    <property type="entry name" value="Invasin/intimin_cell_adhesion"/>
</dbReference>
<dbReference type="KEGG" id="mmk:MU9_60"/>
<feature type="domain" description="Big-1" evidence="4">
    <location>
        <begin position="2489"/>
        <end position="2588"/>
    </location>
</feature>
<feature type="domain" description="Big-1" evidence="4">
    <location>
        <begin position="2816"/>
        <end position="2911"/>
    </location>
</feature>
<proteinExistence type="inferred from homology"/>
<feature type="domain" description="Big-1" evidence="4">
    <location>
        <begin position="1508"/>
        <end position="1607"/>
    </location>
</feature>
<dbReference type="InterPro" id="IPR008969">
    <property type="entry name" value="CarboxyPept-like_regulatory"/>
</dbReference>
<evidence type="ECO:0000313" key="5">
    <source>
        <dbReference type="EMBL" id="AGG29106.1"/>
    </source>
</evidence>
<dbReference type="PANTHER" id="PTHR39576">
    <property type="entry name" value="ATTACHING AND EFFACING PROTEIN HOMOLOG-RELATED-RELATED"/>
    <property type="match status" value="1"/>
</dbReference>
<evidence type="ECO:0000256" key="2">
    <source>
        <dbReference type="SAM" id="MobiDB-lite"/>
    </source>
</evidence>
<dbReference type="eggNOG" id="COG2373">
    <property type="taxonomic scope" value="Bacteria"/>
</dbReference>
<dbReference type="Gene3D" id="2.40.160.160">
    <property type="entry name" value="Inverse autotransporter, beta-domain"/>
    <property type="match status" value="1"/>
</dbReference>
<dbReference type="Gene3D" id="2.60.40.1120">
    <property type="entry name" value="Carboxypeptidase-like, regulatory domain"/>
    <property type="match status" value="1"/>
</dbReference>
<feature type="domain" description="Big-1" evidence="4">
    <location>
        <begin position="2921"/>
        <end position="3018"/>
    </location>
</feature>
<feature type="chain" id="PRO_5004017356" description="Big-1 domain-containing protein" evidence="3">
    <location>
        <begin position="31"/>
        <end position="3259"/>
    </location>
</feature>
<feature type="domain" description="Big-1" evidence="4">
    <location>
        <begin position="1399"/>
        <end position="1498"/>
    </location>
</feature>
<dbReference type="Pfam" id="PF02369">
    <property type="entry name" value="Big_1"/>
    <property type="match status" value="22"/>
</dbReference>
<dbReference type="Proteomes" id="UP000011834">
    <property type="component" value="Chromosome"/>
</dbReference>
<feature type="domain" description="Big-1" evidence="4">
    <location>
        <begin position="1181"/>
        <end position="1280"/>
    </location>
</feature>
<organism evidence="5 6">
    <name type="scientific">Morganella morganii subsp. morganii KT</name>
    <dbReference type="NCBI Taxonomy" id="1124991"/>
    <lineage>
        <taxon>Bacteria</taxon>
        <taxon>Pseudomonadati</taxon>
        <taxon>Pseudomonadota</taxon>
        <taxon>Gammaproteobacteria</taxon>
        <taxon>Enterobacterales</taxon>
        <taxon>Morganellaceae</taxon>
        <taxon>Morganella</taxon>
    </lineage>
</organism>
<evidence type="ECO:0000256" key="3">
    <source>
        <dbReference type="SAM" id="SignalP"/>
    </source>
</evidence>
<dbReference type="InterPro" id="IPR003344">
    <property type="entry name" value="Big_1_dom"/>
</dbReference>